<evidence type="ECO:0000256" key="1">
    <source>
        <dbReference type="SAM" id="MobiDB-lite"/>
    </source>
</evidence>
<keyword evidence="3" id="KW-1185">Reference proteome</keyword>
<dbReference type="VEuPathDB" id="FungiDB:ASPVEDRAFT_78506"/>
<dbReference type="Proteomes" id="UP000184073">
    <property type="component" value="Unassembled WGS sequence"/>
</dbReference>
<reference evidence="3" key="1">
    <citation type="journal article" date="2017" name="Genome Biol.">
        <title>Comparative genomics reveals high biological diversity and specific adaptations in the industrially and medically important fungal genus Aspergillus.</title>
        <authorList>
            <person name="de Vries R.P."/>
            <person name="Riley R."/>
            <person name="Wiebenga A."/>
            <person name="Aguilar-Osorio G."/>
            <person name="Amillis S."/>
            <person name="Uchima C.A."/>
            <person name="Anderluh G."/>
            <person name="Asadollahi M."/>
            <person name="Askin M."/>
            <person name="Barry K."/>
            <person name="Battaglia E."/>
            <person name="Bayram O."/>
            <person name="Benocci T."/>
            <person name="Braus-Stromeyer S.A."/>
            <person name="Caldana C."/>
            <person name="Canovas D."/>
            <person name="Cerqueira G.C."/>
            <person name="Chen F."/>
            <person name="Chen W."/>
            <person name="Choi C."/>
            <person name="Clum A."/>
            <person name="Dos Santos R.A."/>
            <person name="Damasio A.R."/>
            <person name="Diallinas G."/>
            <person name="Emri T."/>
            <person name="Fekete E."/>
            <person name="Flipphi M."/>
            <person name="Freyberg S."/>
            <person name="Gallo A."/>
            <person name="Gournas C."/>
            <person name="Habgood R."/>
            <person name="Hainaut M."/>
            <person name="Harispe M.L."/>
            <person name="Henrissat B."/>
            <person name="Hilden K.S."/>
            <person name="Hope R."/>
            <person name="Hossain A."/>
            <person name="Karabika E."/>
            <person name="Karaffa L."/>
            <person name="Karanyi Z."/>
            <person name="Krasevec N."/>
            <person name="Kuo A."/>
            <person name="Kusch H."/>
            <person name="LaButti K."/>
            <person name="Lagendijk E.L."/>
            <person name="Lapidus A."/>
            <person name="Levasseur A."/>
            <person name="Lindquist E."/>
            <person name="Lipzen A."/>
            <person name="Logrieco A.F."/>
            <person name="MacCabe A."/>
            <person name="Maekelae M.R."/>
            <person name="Malavazi I."/>
            <person name="Melin P."/>
            <person name="Meyer V."/>
            <person name="Mielnichuk N."/>
            <person name="Miskei M."/>
            <person name="Molnar A.P."/>
            <person name="Mule G."/>
            <person name="Ngan C.Y."/>
            <person name="Orejas M."/>
            <person name="Orosz E."/>
            <person name="Ouedraogo J.P."/>
            <person name="Overkamp K.M."/>
            <person name="Park H.-S."/>
            <person name="Perrone G."/>
            <person name="Piumi F."/>
            <person name="Punt P.J."/>
            <person name="Ram A.F."/>
            <person name="Ramon A."/>
            <person name="Rauscher S."/>
            <person name="Record E."/>
            <person name="Riano-Pachon D.M."/>
            <person name="Robert V."/>
            <person name="Roehrig J."/>
            <person name="Ruller R."/>
            <person name="Salamov A."/>
            <person name="Salih N.S."/>
            <person name="Samson R.A."/>
            <person name="Sandor E."/>
            <person name="Sanguinetti M."/>
            <person name="Schuetze T."/>
            <person name="Sepcic K."/>
            <person name="Shelest E."/>
            <person name="Sherlock G."/>
            <person name="Sophianopoulou V."/>
            <person name="Squina F.M."/>
            <person name="Sun H."/>
            <person name="Susca A."/>
            <person name="Todd R.B."/>
            <person name="Tsang A."/>
            <person name="Unkles S.E."/>
            <person name="van de Wiele N."/>
            <person name="van Rossen-Uffink D."/>
            <person name="Oliveira J.V."/>
            <person name="Vesth T.C."/>
            <person name="Visser J."/>
            <person name="Yu J.-H."/>
            <person name="Zhou M."/>
            <person name="Andersen M.R."/>
            <person name="Archer D.B."/>
            <person name="Baker S.E."/>
            <person name="Benoit I."/>
            <person name="Brakhage A.A."/>
            <person name="Braus G.H."/>
            <person name="Fischer R."/>
            <person name="Frisvad J.C."/>
            <person name="Goldman G.H."/>
            <person name="Houbraken J."/>
            <person name="Oakley B."/>
            <person name="Pocsi I."/>
            <person name="Scazzocchio C."/>
            <person name="Seiboth B."/>
            <person name="vanKuyk P.A."/>
            <person name="Wortman J."/>
            <person name="Dyer P.S."/>
            <person name="Grigoriev I.V."/>
        </authorList>
    </citation>
    <scope>NUCLEOTIDE SEQUENCE [LARGE SCALE GENOMIC DNA]</scope>
    <source>
        <strain evidence="3">CBS 583.65</strain>
    </source>
</reference>
<name>A0A1L9P5N3_ASPVE</name>
<dbReference type="GeneID" id="63732074"/>
<accession>A0A1L9P5N3</accession>
<dbReference type="EMBL" id="KV878125">
    <property type="protein sequence ID" value="OJI96754.1"/>
    <property type="molecule type" value="Genomic_DNA"/>
</dbReference>
<organism evidence="2 3">
    <name type="scientific">Aspergillus versicolor CBS 583.65</name>
    <dbReference type="NCBI Taxonomy" id="1036611"/>
    <lineage>
        <taxon>Eukaryota</taxon>
        <taxon>Fungi</taxon>
        <taxon>Dikarya</taxon>
        <taxon>Ascomycota</taxon>
        <taxon>Pezizomycotina</taxon>
        <taxon>Eurotiomycetes</taxon>
        <taxon>Eurotiomycetidae</taxon>
        <taxon>Eurotiales</taxon>
        <taxon>Aspergillaceae</taxon>
        <taxon>Aspergillus</taxon>
        <taxon>Aspergillus subgen. Nidulantes</taxon>
    </lineage>
</organism>
<protein>
    <submittedName>
        <fullName evidence="2">Uncharacterized protein</fullName>
    </submittedName>
</protein>
<evidence type="ECO:0000313" key="2">
    <source>
        <dbReference type="EMBL" id="OJI96754.1"/>
    </source>
</evidence>
<dbReference type="AlphaFoldDB" id="A0A1L9P5N3"/>
<feature type="compositionally biased region" description="Polar residues" evidence="1">
    <location>
        <begin position="261"/>
        <end position="276"/>
    </location>
</feature>
<gene>
    <name evidence="2" type="ORF">ASPVEDRAFT_78506</name>
</gene>
<dbReference type="RefSeq" id="XP_040662517.1">
    <property type="nucleotide sequence ID" value="XM_040816563.1"/>
</dbReference>
<feature type="region of interest" description="Disordered" evidence="1">
    <location>
        <begin position="195"/>
        <end position="355"/>
    </location>
</feature>
<sequence length="355" mass="38445">MSSKPSTPTTKPCNIPGIEYDHAFPESLQTNLSALAGVFDFPTTQELWDLTQKDPSTKPIFDVWAGERKNFPTNLRGLTHTKLMNLASNQAFHPILANDKHPAFSSQVFQQNQSQLPAQGKAEVNNMNLPHLTALWYITRLIREKPALFPGSSVSSVSQTTGEVIMSFDAYDVFHAWKLLKWIWWVKVPKTKPRVKRATPPVFHTDSTDSTAGDASGGLDGSSGTAVKVEDSKDIPDAKSVPADDATKSAQDTAKDAAEQDAQQGTDDQVSVGETHSQVDDASKDAAGPDASRGVESKNTAIDTPYETAAKEEAIPDTDITQIKTEYIEDTAKRGLPDGEDGVGESGVSKKIKTC</sequence>
<feature type="compositionally biased region" description="Basic and acidic residues" evidence="1">
    <location>
        <begin position="228"/>
        <end position="237"/>
    </location>
</feature>
<evidence type="ECO:0000313" key="3">
    <source>
        <dbReference type="Proteomes" id="UP000184073"/>
    </source>
</evidence>
<proteinExistence type="predicted"/>
<feature type="compositionally biased region" description="Basic and acidic residues" evidence="1">
    <location>
        <begin position="326"/>
        <end position="337"/>
    </location>
</feature>
<dbReference type="OrthoDB" id="4507632at2759"/>